<dbReference type="InterPro" id="IPR036397">
    <property type="entry name" value="RNaseH_sf"/>
</dbReference>
<evidence type="ECO:0000256" key="6">
    <source>
        <dbReference type="ARBA" id="ARBA00022705"/>
    </source>
</evidence>
<evidence type="ECO:0000256" key="8">
    <source>
        <dbReference type="ARBA" id="ARBA00023109"/>
    </source>
</evidence>
<dbReference type="Gene3D" id="3.30.70.370">
    <property type="match status" value="1"/>
</dbReference>
<dbReference type="GO" id="GO:0039693">
    <property type="term" value="P:viral DNA genome replication"/>
    <property type="evidence" value="ECO:0007669"/>
    <property type="project" value="UniProtKB-KW"/>
</dbReference>
<evidence type="ECO:0000256" key="9">
    <source>
        <dbReference type="ARBA" id="ARBA00023125"/>
    </source>
</evidence>
<organism evidence="12">
    <name type="scientific">uncultured Caudovirales phage</name>
    <dbReference type="NCBI Taxonomy" id="2100421"/>
    <lineage>
        <taxon>Viruses</taxon>
        <taxon>Duplodnaviria</taxon>
        <taxon>Heunggongvirae</taxon>
        <taxon>Uroviricota</taxon>
        <taxon>Caudoviricetes</taxon>
        <taxon>Peduoviridae</taxon>
        <taxon>Maltschvirus</taxon>
        <taxon>Maltschvirus maltsch</taxon>
    </lineage>
</organism>
<keyword evidence="4" id="KW-0808">Transferase</keyword>
<evidence type="ECO:0000256" key="2">
    <source>
        <dbReference type="ARBA" id="ARBA00012417"/>
    </source>
</evidence>
<reference evidence="12" key="1">
    <citation type="submission" date="2020-04" db="EMBL/GenBank/DDBJ databases">
        <authorList>
            <person name="Chiriac C."/>
            <person name="Salcher M."/>
            <person name="Ghai R."/>
            <person name="Kavagutti S V."/>
        </authorList>
    </citation>
    <scope>NUCLEOTIDE SEQUENCE</scope>
</reference>
<dbReference type="SUPFAM" id="SSF56672">
    <property type="entry name" value="DNA/RNA polymerases"/>
    <property type="match status" value="1"/>
</dbReference>
<keyword evidence="12" id="KW-0540">Nuclease</keyword>
<dbReference type="PANTHER" id="PTHR10133:SF27">
    <property type="entry name" value="DNA POLYMERASE NU"/>
    <property type="match status" value="1"/>
</dbReference>
<dbReference type="InterPro" id="IPR002298">
    <property type="entry name" value="DNA_polymerase_A"/>
</dbReference>
<evidence type="ECO:0000256" key="5">
    <source>
        <dbReference type="ARBA" id="ARBA00022695"/>
    </source>
</evidence>
<dbReference type="Gene3D" id="1.10.150.20">
    <property type="entry name" value="5' to 3' exonuclease, C-terminal subdomain"/>
    <property type="match status" value="1"/>
</dbReference>
<dbReference type="PRINTS" id="PR00868">
    <property type="entry name" value="DNAPOLI"/>
</dbReference>
<evidence type="ECO:0000256" key="4">
    <source>
        <dbReference type="ARBA" id="ARBA00022679"/>
    </source>
</evidence>
<dbReference type="InterPro" id="IPR019760">
    <property type="entry name" value="DNA-dir_DNA_pol_A_CS"/>
</dbReference>
<feature type="domain" description="DNA-directed DNA polymerase family A palm" evidence="11">
    <location>
        <begin position="369"/>
        <end position="571"/>
    </location>
</feature>
<proteinExistence type="inferred from homology"/>
<dbReference type="GO" id="GO:0006302">
    <property type="term" value="P:double-strand break repair"/>
    <property type="evidence" value="ECO:0007669"/>
    <property type="project" value="TreeGrafter"/>
</dbReference>
<evidence type="ECO:0000256" key="3">
    <source>
        <dbReference type="ARBA" id="ARBA00015749"/>
    </source>
</evidence>
<dbReference type="InterPro" id="IPR001098">
    <property type="entry name" value="DNA-dir_DNA_pol_A_palm_dom"/>
</dbReference>
<dbReference type="EC" id="2.7.7.7" evidence="2"/>
<comment type="similarity">
    <text evidence="1">Belongs to the DNA polymerase type-A family.</text>
</comment>
<keyword evidence="6" id="KW-0235">DNA replication</keyword>
<keyword evidence="7" id="KW-0239">DNA-directed DNA polymerase</keyword>
<dbReference type="InterPro" id="IPR043502">
    <property type="entry name" value="DNA/RNA_pol_sf"/>
</dbReference>
<dbReference type="Pfam" id="PF01612">
    <property type="entry name" value="DNA_pol_A_exo1"/>
    <property type="match status" value="1"/>
</dbReference>
<dbReference type="GO" id="GO:0003677">
    <property type="term" value="F:DNA binding"/>
    <property type="evidence" value="ECO:0007669"/>
    <property type="project" value="UniProtKB-KW"/>
</dbReference>
<dbReference type="GO" id="GO:0008408">
    <property type="term" value="F:3'-5' exonuclease activity"/>
    <property type="evidence" value="ECO:0007669"/>
    <property type="project" value="InterPro"/>
</dbReference>
<dbReference type="InterPro" id="IPR002562">
    <property type="entry name" value="3'-5'_exonuclease_dom"/>
</dbReference>
<dbReference type="PANTHER" id="PTHR10133">
    <property type="entry name" value="DNA POLYMERASE I"/>
    <property type="match status" value="1"/>
</dbReference>
<evidence type="ECO:0000313" key="12">
    <source>
        <dbReference type="EMBL" id="CAB4143227.1"/>
    </source>
</evidence>
<dbReference type="SUPFAM" id="SSF53098">
    <property type="entry name" value="Ribonuclease H-like"/>
    <property type="match status" value="1"/>
</dbReference>
<gene>
    <name evidence="12" type="ORF">UFOVP435_81</name>
</gene>
<name>A0A6J5MBU6_9CAUD</name>
<dbReference type="GO" id="GO:0003887">
    <property type="term" value="F:DNA-directed DNA polymerase activity"/>
    <property type="evidence" value="ECO:0007669"/>
    <property type="project" value="UniProtKB-KW"/>
</dbReference>
<dbReference type="GO" id="GO:0006261">
    <property type="term" value="P:DNA-templated DNA replication"/>
    <property type="evidence" value="ECO:0007669"/>
    <property type="project" value="InterPro"/>
</dbReference>
<keyword evidence="5" id="KW-0548">Nucleotidyltransferase</keyword>
<keyword evidence="12" id="KW-0378">Hydrolase</keyword>
<evidence type="ECO:0000256" key="10">
    <source>
        <dbReference type="ARBA" id="ARBA00049244"/>
    </source>
</evidence>
<keyword evidence="9" id="KW-0238">DNA-binding</keyword>
<dbReference type="EMBL" id="LR796416">
    <property type="protein sequence ID" value="CAB4143227.1"/>
    <property type="molecule type" value="Genomic_DNA"/>
</dbReference>
<dbReference type="PROSITE" id="PS00447">
    <property type="entry name" value="DNA_POLYMERASE_A"/>
    <property type="match status" value="1"/>
</dbReference>
<dbReference type="Gene3D" id="3.30.420.10">
    <property type="entry name" value="Ribonuclease H-like superfamily/Ribonuclease H"/>
    <property type="match status" value="1"/>
</dbReference>
<evidence type="ECO:0000256" key="7">
    <source>
        <dbReference type="ARBA" id="ARBA00022932"/>
    </source>
</evidence>
<keyword evidence="12" id="KW-0269">Exonuclease</keyword>
<sequence>MRAVKVDFETKAIGPRPAYPPIPVGVAIGEPGKKGVYLAWGHPTGNNCTYDDARRRLAELWADPNVKLIFHNAKFDLAVAWERMGLDLPPWYRVECSMIAAFLTDPHSPVLGLKPLAIKWLGENVDAQTELKDWIIANVPEAKRAKTKWGAYISEAPGNLVGRYAKDDIKFSGLLLKFCKNKFDTDLQKAYDRELQLMDVLIRVEPEGVAVDVRRLNKDCEFYSGHLAGIEKWLCKRLKVKELNFDAPDDLADALEKAGLVTDWILTEKGARSTAASNLAICVSDKALVGALNYRSVLSTCLGTFMKNWLEVGEVGGKIYPQWQQVRSDRGYGARTGRLSCTPSLMNIPVHTDEANAGRPEGFPELPNVRVYIIPDEKGHVFIDRDFNSQEMRIFSHFEDGPLLQGYQKDPWLDSHMLVTDSVNELMRADFKRRAGKALNFGMLYGEGLAKLAGGLGTDYDMAKKVRNAYFALFPGVKELMDDMKARAAADMPIRTLGGRRYYCEPPKIINGRTRTFDYKLINYLVQGSAADWTKQSIIDYYHHPRRRGSWRLTVHDQNTSSVVKQLWKEEMVVLKDSMDNAMPLDCPMLTNGSYGPNFFDLKDLPNGD</sequence>
<keyword evidence="8" id="KW-1194">Viral DNA replication</keyword>
<dbReference type="SMART" id="SM00482">
    <property type="entry name" value="POLAc"/>
    <property type="match status" value="1"/>
</dbReference>
<dbReference type="Pfam" id="PF00476">
    <property type="entry name" value="DNA_pol_A"/>
    <property type="match status" value="1"/>
</dbReference>
<evidence type="ECO:0000256" key="1">
    <source>
        <dbReference type="ARBA" id="ARBA00007705"/>
    </source>
</evidence>
<protein>
    <recommendedName>
        <fullName evidence="3">DNA polymerase</fullName>
        <ecNumber evidence="2">2.7.7.7</ecNumber>
    </recommendedName>
</protein>
<comment type="catalytic activity">
    <reaction evidence="10">
        <text>DNA(n) + a 2'-deoxyribonucleoside 5'-triphosphate = DNA(n+1) + diphosphate</text>
        <dbReference type="Rhea" id="RHEA:22508"/>
        <dbReference type="Rhea" id="RHEA-COMP:17339"/>
        <dbReference type="Rhea" id="RHEA-COMP:17340"/>
        <dbReference type="ChEBI" id="CHEBI:33019"/>
        <dbReference type="ChEBI" id="CHEBI:61560"/>
        <dbReference type="ChEBI" id="CHEBI:173112"/>
        <dbReference type="EC" id="2.7.7.7"/>
    </reaction>
</comment>
<evidence type="ECO:0000259" key="11">
    <source>
        <dbReference type="SMART" id="SM00482"/>
    </source>
</evidence>
<dbReference type="InterPro" id="IPR012337">
    <property type="entry name" value="RNaseH-like_sf"/>
</dbReference>
<accession>A0A6J5MBU6</accession>